<evidence type="ECO:0000313" key="3">
    <source>
        <dbReference type="Proteomes" id="UP000237881"/>
    </source>
</evidence>
<proteinExistence type="predicted"/>
<gene>
    <name evidence="2" type="ORF">C5C04_00505</name>
</gene>
<feature type="transmembrane region" description="Helical" evidence="1">
    <location>
        <begin position="99"/>
        <end position="126"/>
    </location>
</feature>
<dbReference type="EMBL" id="PSUL01000001">
    <property type="protein sequence ID" value="PPF16300.1"/>
    <property type="molecule type" value="Genomic_DNA"/>
</dbReference>
<evidence type="ECO:0000256" key="1">
    <source>
        <dbReference type="SAM" id="Phobius"/>
    </source>
</evidence>
<comment type="caution">
    <text evidence="2">The sequence shown here is derived from an EMBL/GenBank/DDBJ whole genome shotgun (WGS) entry which is preliminary data.</text>
</comment>
<accession>A0ABD6WCW5</accession>
<dbReference type="AlphaFoldDB" id="A0ABD6WCW5"/>
<reference evidence="2 3" key="1">
    <citation type="submission" date="2018-02" db="EMBL/GenBank/DDBJ databases">
        <title>Bacteriophage NCPPB3778 and a type I-E CRISPR drive the evolution of the US Biological Select Agent, Rathayibacter toxicus.</title>
        <authorList>
            <person name="Davis E.W.II."/>
            <person name="Tabima J.F."/>
            <person name="Weisberg A.J."/>
            <person name="Lopes L.D."/>
            <person name="Wiseman M.S."/>
            <person name="Wiseman M.S."/>
            <person name="Pupko T."/>
            <person name="Belcher M.S."/>
            <person name="Sechler A.J."/>
            <person name="Tancos M.A."/>
            <person name="Schroeder B.K."/>
            <person name="Murray T.D."/>
            <person name="Luster D.G."/>
            <person name="Schneider W.L."/>
            <person name="Rogers E."/>
            <person name="Andreote F.D."/>
            <person name="Grunwald N.J."/>
            <person name="Putnam M.L."/>
            <person name="Chang J.H."/>
        </authorList>
    </citation>
    <scope>NUCLEOTIDE SEQUENCE [LARGE SCALE GENOMIC DNA]</scope>
    <source>
        <strain evidence="2 3">AY1I9</strain>
    </source>
</reference>
<evidence type="ECO:0000313" key="2">
    <source>
        <dbReference type="EMBL" id="PPF16300.1"/>
    </source>
</evidence>
<name>A0ABD6WCW5_RATRA</name>
<protein>
    <submittedName>
        <fullName evidence="2">Uncharacterized protein</fullName>
    </submittedName>
</protein>
<dbReference type="RefSeq" id="WP_104318506.1">
    <property type="nucleotide sequence ID" value="NZ_PSUF01000001.1"/>
</dbReference>
<feature type="transmembrane region" description="Helical" evidence="1">
    <location>
        <begin position="20"/>
        <end position="50"/>
    </location>
</feature>
<feature type="transmembrane region" description="Helical" evidence="1">
    <location>
        <begin position="62"/>
        <end position="79"/>
    </location>
</feature>
<keyword evidence="1" id="KW-1133">Transmembrane helix</keyword>
<sequence length="146" mass="14855">METSYGQVKKTLQVGAGVGAVSLLAGAVFVPLLILAVVAVIASAIVAAVLSGRPPHRWAGTWVAGVASVVWVFSAIYAVDIWGQAFDLSDAGQPVPVSLSIAMTAAFAASIAGFLTVAASAVISLLRARRHDLDSGLRFTIVPAGV</sequence>
<keyword evidence="1" id="KW-0472">Membrane</keyword>
<dbReference type="Proteomes" id="UP000237881">
    <property type="component" value="Unassembled WGS sequence"/>
</dbReference>
<keyword evidence="1" id="KW-0812">Transmembrane</keyword>
<organism evidence="2 3">
    <name type="scientific">Rathayibacter rathayi</name>
    <name type="common">Corynebacterium rathayi</name>
    <dbReference type="NCBI Taxonomy" id="33887"/>
    <lineage>
        <taxon>Bacteria</taxon>
        <taxon>Bacillati</taxon>
        <taxon>Actinomycetota</taxon>
        <taxon>Actinomycetes</taxon>
        <taxon>Micrococcales</taxon>
        <taxon>Microbacteriaceae</taxon>
        <taxon>Rathayibacter</taxon>
    </lineage>
</organism>